<dbReference type="Gene3D" id="3.20.20.370">
    <property type="entry name" value="Glycoside hydrolase/deacetylase"/>
    <property type="match status" value="1"/>
</dbReference>
<dbReference type="GO" id="GO:0016810">
    <property type="term" value="F:hydrolase activity, acting on carbon-nitrogen (but not peptide) bonds"/>
    <property type="evidence" value="ECO:0007669"/>
    <property type="project" value="InterPro"/>
</dbReference>
<reference evidence="2" key="1">
    <citation type="submission" date="2014-07" db="EMBL/GenBank/DDBJ databases">
        <authorList>
            <person name="Monot Marc"/>
        </authorList>
    </citation>
    <scope>NUCLEOTIDE SEQUENCE</scope>
    <source>
        <strain evidence="4">7032989</strain>
        <strain evidence="3">7032994</strain>
    </source>
</reference>
<name>A0A069A5G3_CLODI</name>
<dbReference type="AlphaFoldDB" id="A0A069A5G3"/>
<dbReference type="EC" id="3.-.-.-" evidence="5"/>
<dbReference type="CDD" id="cd10944">
    <property type="entry name" value="CE4_SmPgdA_like"/>
    <property type="match status" value="1"/>
</dbReference>
<dbReference type="EMBL" id="CAADAN010000016">
    <property type="protein sequence ID" value="VFD35196.1"/>
    <property type="molecule type" value="Genomic_DNA"/>
</dbReference>
<dbReference type="KEGG" id="pdf:CD630DERM_15560"/>
<feature type="domain" description="NodB homology" evidence="1">
    <location>
        <begin position="75"/>
        <end position="260"/>
    </location>
</feature>
<gene>
    <name evidence="5" type="primary">pdaA_6</name>
    <name evidence="4" type="ORF">BN1095_340323</name>
    <name evidence="2" type="ORF">BN1096_350033</name>
    <name evidence="3" type="ORF">BN1097_580036</name>
    <name evidence="5" type="ORF">SAMEA1402399_03430</name>
</gene>
<dbReference type="EMBL" id="LK932396">
    <property type="protein sequence ID" value="CDS86684.1"/>
    <property type="molecule type" value="Genomic_DNA"/>
</dbReference>
<dbReference type="RefSeq" id="WP_009902571.1">
    <property type="nucleotide sequence ID" value="NZ_BBYB01000069.1"/>
</dbReference>
<dbReference type="InterPro" id="IPR011330">
    <property type="entry name" value="Glyco_hydro/deAcase_b/a-brl"/>
</dbReference>
<dbReference type="Pfam" id="PF01522">
    <property type="entry name" value="Polysacc_deac_1"/>
    <property type="match status" value="1"/>
</dbReference>
<evidence type="ECO:0000313" key="6">
    <source>
        <dbReference type="Proteomes" id="UP000411588"/>
    </source>
</evidence>
<proteinExistence type="predicted"/>
<dbReference type="GeneID" id="66353966"/>
<dbReference type="PROSITE" id="PS51677">
    <property type="entry name" value="NODB"/>
    <property type="match status" value="1"/>
</dbReference>
<evidence type="ECO:0000313" key="2">
    <source>
        <dbReference type="EMBL" id="CDS84603.1"/>
    </source>
</evidence>
<dbReference type="PANTHER" id="PTHR10587:SF125">
    <property type="entry name" value="POLYSACCHARIDE DEACETYLASE YHEN-RELATED"/>
    <property type="match status" value="1"/>
</dbReference>
<dbReference type="InterPro" id="IPR002509">
    <property type="entry name" value="NODB_dom"/>
</dbReference>
<accession>A0A069A5G3</accession>
<dbReference type="Proteomes" id="UP000411588">
    <property type="component" value="Unassembled WGS sequence"/>
</dbReference>
<organism evidence="2">
    <name type="scientific">Clostridioides difficile</name>
    <name type="common">Peptoclostridium difficile</name>
    <dbReference type="NCBI Taxonomy" id="1496"/>
    <lineage>
        <taxon>Bacteria</taxon>
        <taxon>Bacillati</taxon>
        <taxon>Bacillota</taxon>
        <taxon>Clostridia</taxon>
        <taxon>Peptostreptococcales</taxon>
        <taxon>Peptostreptococcaceae</taxon>
        <taxon>Clostridioides</taxon>
    </lineage>
</organism>
<reference evidence="5 6" key="2">
    <citation type="submission" date="2019-02" db="EMBL/GenBank/DDBJ databases">
        <authorList>
            <consortium name="Pathogen Informatics"/>
        </authorList>
    </citation>
    <scope>NUCLEOTIDE SEQUENCE [LARGE SCALE GENOMIC DNA]</scope>
    <source>
        <strain evidence="6">clo34</strain>
        <strain evidence="5">Clo34</strain>
    </source>
</reference>
<dbReference type="PANTHER" id="PTHR10587">
    <property type="entry name" value="GLYCOSYL TRANSFERASE-RELATED"/>
    <property type="match status" value="1"/>
</dbReference>
<dbReference type="SUPFAM" id="SSF88713">
    <property type="entry name" value="Glycoside hydrolase/deacetylase"/>
    <property type="match status" value="1"/>
</dbReference>
<sequence>MRNKKKKINRKKLYLLLSAIVVCLAFIVVGVRVSSLNMKENEISRNAKLSSSTITDIVSNTSIEVSKGPSKSSGKIAYITIDDGPSKFTDQMIKTLNKYNVKATFFMIDGNMKEYPQQVKNIIKNGNTAGFHSVSHDIHKLYVTSTSAKEEFDTNDQTFYKITGKHSKVIRIPYGSKPYTPQASYQALVDAGYKIWDWDLDTEDWRSNSSQIVQNVKNHIKNRKGEDKDQLVVLMHEKKQSAEALDSVLKFLSDEGYEFAPVDQNQIPKNYWLRNLE</sequence>
<keyword evidence="5" id="KW-0378">Hydrolase</keyword>
<evidence type="ECO:0000313" key="3">
    <source>
        <dbReference type="EMBL" id="CDS86684.1"/>
    </source>
</evidence>
<dbReference type="EMBL" id="LK932486">
    <property type="protein sequence ID" value="CDS84603.1"/>
    <property type="molecule type" value="Genomic_DNA"/>
</dbReference>
<evidence type="ECO:0000313" key="5">
    <source>
        <dbReference type="EMBL" id="VFD35196.1"/>
    </source>
</evidence>
<dbReference type="PATRIC" id="fig|1496.1373.peg.2037"/>
<dbReference type="InterPro" id="IPR050248">
    <property type="entry name" value="Polysacc_deacetylase_ArnD"/>
</dbReference>
<dbReference type="EMBL" id="LK933005">
    <property type="protein sequence ID" value="CDT22892.1"/>
    <property type="molecule type" value="Genomic_DNA"/>
</dbReference>
<evidence type="ECO:0000259" key="1">
    <source>
        <dbReference type="PROSITE" id="PS51677"/>
    </source>
</evidence>
<dbReference type="GO" id="GO:0005975">
    <property type="term" value="P:carbohydrate metabolic process"/>
    <property type="evidence" value="ECO:0007669"/>
    <property type="project" value="InterPro"/>
</dbReference>
<evidence type="ECO:0000313" key="4">
    <source>
        <dbReference type="EMBL" id="CDT22892.1"/>
    </source>
</evidence>
<protein>
    <submittedName>
        <fullName evidence="2 5">Polysaccharide deacetylase</fullName>
        <ecNumber evidence="5">3.-.-.-</ecNumber>
    </submittedName>
</protein>